<feature type="domain" description="Methyltransferase" evidence="6">
    <location>
        <begin position="51"/>
        <end position="146"/>
    </location>
</feature>
<evidence type="ECO:0000256" key="4">
    <source>
        <dbReference type="ARBA" id="ARBA00025707"/>
    </source>
</evidence>
<dbReference type="InterPro" id="IPR041698">
    <property type="entry name" value="Methyltransf_25"/>
</dbReference>
<evidence type="ECO:0000256" key="3">
    <source>
        <dbReference type="ARBA" id="ARBA00022679"/>
    </source>
</evidence>
<comment type="pathway">
    <text evidence="4">Phospholipid metabolism.</text>
</comment>
<keyword evidence="3" id="KW-0808">Transferase</keyword>
<organism evidence="7 8">
    <name type="scientific">Roseovarius ramblicola</name>
    <dbReference type="NCBI Taxonomy" id="2022336"/>
    <lineage>
        <taxon>Bacteria</taxon>
        <taxon>Pseudomonadati</taxon>
        <taxon>Pseudomonadota</taxon>
        <taxon>Alphaproteobacteria</taxon>
        <taxon>Rhodobacterales</taxon>
        <taxon>Roseobacteraceae</taxon>
        <taxon>Roseovarius</taxon>
    </lineage>
</organism>
<evidence type="ECO:0000256" key="1">
    <source>
        <dbReference type="ARBA" id="ARBA00005189"/>
    </source>
</evidence>
<dbReference type="PANTHER" id="PTHR44307:SF2">
    <property type="entry name" value="PHOSPHOETHANOLAMINE METHYLTRANSFERASE ISOFORM X1"/>
    <property type="match status" value="1"/>
</dbReference>
<evidence type="ECO:0000313" key="7">
    <source>
        <dbReference type="EMBL" id="MFB9150486.1"/>
    </source>
</evidence>
<keyword evidence="2 7" id="KW-0489">Methyltransferase</keyword>
<proteinExistence type="predicted"/>
<keyword evidence="8" id="KW-1185">Reference proteome</keyword>
<evidence type="ECO:0000256" key="5">
    <source>
        <dbReference type="ARBA" id="ARBA00047622"/>
    </source>
</evidence>
<reference evidence="7 8" key="1">
    <citation type="submission" date="2024-09" db="EMBL/GenBank/DDBJ databases">
        <authorList>
            <person name="Sun Q."/>
            <person name="Mori K."/>
        </authorList>
    </citation>
    <scope>NUCLEOTIDE SEQUENCE [LARGE SCALE GENOMIC DNA]</scope>
    <source>
        <strain evidence="7 8">CECT 9424</strain>
    </source>
</reference>
<name>A0ABV5I1C4_9RHOB</name>
<dbReference type="GO" id="GO:0032259">
    <property type="term" value="P:methylation"/>
    <property type="evidence" value="ECO:0007669"/>
    <property type="project" value="UniProtKB-KW"/>
</dbReference>
<evidence type="ECO:0000259" key="6">
    <source>
        <dbReference type="Pfam" id="PF13649"/>
    </source>
</evidence>
<dbReference type="InterPro" id="IPR029063">
    <property type="entry name" value="SAM-dependent_MTases_sf"/>
</dbReference>
<dbReference type="PANTHER" id="PTHR44307">
    <property type="entry name" value="PHOSPHOETHANOLAMINE METHYLTRANSFERASE"/>
    <property type="match status" value="1"/>
</dbReference>
<evidence type="ECO:0000256" key="2">
    <source>
        <dbReference type="ARBA" id="ARBA00022603"/>
    </source>
</evidence>
<dbReference type="EMBL" id="JBHMEC010000017">
    <property type="protein sequence ID" value="MFB9150486.1"/>
    <property type="molecule type" value="Genomic_DNA"/>
</dbReference>
<dbReference type="GO" id="GO:0008168">
    <property type="term" value="F:methyltransferase activity"/>
    <property type="evidence" value="ECO:0007669"/>
    <property type="project" value="UniProtKB-KW"/>
</dbReference>
<comment type="catalytic activity">
    <reaction evidence="5">
        <text>phosphoethanolamine + S-adenosyl-L-methionine = N-methylethanolamine phosphate + S-adenosyl-L-homocysteine + H(+)</text>
        <dbReference type="Rhea" id="RHEA:20365"/>
        <dbReference type="ChEBI" id="CHEBI:15378"/>
        <dbReference type="ChEBI" id="CHEBI:57781"/>
        <dbReference type="ChEBI" id="CHEBI:57856"/>
        <dbReference type="ChEBI" id="CHEBI:58190"/>
        <dbReference type="ChEBI" id="CHEBI:59789"/>
        <dbReference type="EC" id="2.1.1.103"/>
    </reaction>
    <physiologicalReaction direction="left-to-right" evidence="5">
        <dbReference type="Rhea" id="RHEA:20366"/>
    </physiologicalReaction>
</comment>
<dbReference type="Gene3D" id="3.40.50.150">
    <property type="entry name" value="Vaccinia Virus protein VP39"/>
    <property type="match status" value="1"/>
</dbReference>
<gene>
    <name evidence="7" type="ORF">ACFFU4_12085</name>
</gene>
<comment type="pathway">
    <text evidence="1">Lipid metabolism.</text>
</comment>
<accession>A0ABV5I1C4</accession>
<sequence length="265" mass="28999">MTAQELQHALYYTDALLENLQLRWGEGFLSPGGAPELARMLAGLDVGGRAVLDLGCGIGGYDVLLVEEHGAAHVTGADIDAASLAQAEATARRRGLQDSLDFRHVDPGPLPFADATFGMVFSKDSIVDLTDKAQAFAELYRVAAPGAPIVVSDWFRSAEPFTPEMRDWATEGDETYEMDTLESAAEYVRVAGFTDISLDDRNAWFRDYARDEYERLKGPLFDTYVARFGEAQAEQSVENARIRALLADQGQLRPGHVRARKPAAA</sequence>
<comment type="caution">
    <text evidence="7">The sequence shown here is derived from an EMBL/GenBank/DDBJ whole genome shotgun (WGS) entry which is preliminary data.</text>
</comment>
<dbReference type="CDD" id="cd02440">
    <property type="entry name" value="AdoMet_MTases"/>
    <property type="match status" value="1"/>
</dbReference>
<dbReference type="SUPFAM" id="SSF53335">
    <property type="entry name" value="S-adenosyl-L-methionine-dependent methyltransferases"/>
    <property type="match status" value="1"/>
</dbReference>
<protein>
    <submittedName>
        <fullName evidence="7">Methyltransferase domain-containing protein</fullName>
    </submittedName>
</protein>
<dbReference type="RefSeq" id="WP_377070023.1">
    <property type="nucleotide sequence ID" value="NZ_JBHMEC010000017.1"/>
</dbReference>
<dbReference type="Proteomes" id="UP001589670">
    <property type="component" value="Unassembled WGS sequence"/>
</dbReference>
<evidence type="ECO:0000313" key="8">
    <source>
        <dbReference type="Proteomes" id="UP001589670"/>
    </source>
</evidence>
<dbReference type="Pfam" id="PF13649">
    <property type="entry name" value="Methyltransf_25"/>
    <property type="match status" value="1"/>
</dbReference>